<dbReference type="RefSeq" id="XP_024780342.1">
    <property type="nucleotide sequence ID" value="XM_024918216.1"/>
</dbReference>
<gene>
    <name evidence="2" type="ORF">M431DRAFT_502809</name>
</gene>
<feature type="compositionally biased region" description="Polar residues" evidence="1">
    <location>
        <begin position="82"/>
        <end position="95"/>
    </location>
</feature>
<feature type="compositionally biased region" description="Polar residues" evidence="1">
    <location>
        <begin position="130"/>
        <end position="139"/>
    </location>
</feature>
<feature type="compositionally biased region" description="Basic and acidic residues" evidence="1">
    <location>
        <begin position="140"/>
        <end position="153"/>
    </location>
</feature>
<feature type="compositionally biased region" description="Polar residues" evidence="1">
    <location>
        <begin position="104"/>
        <end position="115"/>
    </location>
</feature>
<evidence type="ECO:0000256" key="1">
    <source>
        <dbReference type="SAM" id="MobiDB-lite"/>
    </source>
</evidence>
<reference evidence="2 3" key="1">
    <citation type="submission" date="2016-07" db="EMBL/GenBank/DDBJ databases">
        <title>Multiple horizontal gene transfer events from other fungi enriched the ability of initially mycotrophic Trichoderma (Ascomycota) to feed on dead plant biomass.</title>
        <authorList>
            <consortium name="DOE Joint Genome Institute"/>
            <person name="Aerts A."/>
            <person name="Atanasova L."/>
            <person name="Chenthamara K."/>
            <person name="Zhang J."/>
            <person name="Grujic M."/>
            <person name="Henrissat B."/>
            <person name="Kuo A."/>
            <person name="Salamov A."/>
            <person name="Lipzen A."/>
            <person name="Labutti K."/>
            <person name="Barry K."/>
            <person name="Miao Y."/>
            <person name="Rahimi M.J."/>
            <person name="Shen Q."/>
            <person name="Grigoriev I.V."/>
            <person name="Kubicek C.P."/>
            <person name="Druzhinina I.S."/>
        </authorList>
    </citation>
    <scope>NUCLEOTIDE SEQUENCE [LARGE SCALE GENOMIC DNA]</scope>
    <source>
        <strain evidence="2 3">CBS 226.95</strain>
    </source>
</reference>
<evidence type="ECO:0000313" key="2">
    <source>
        <dbReference type="EMBL" id="PTB60665.1"/>
    </source>
</evidence>
<keyword evidence="3" id="KW-1185">Reference proteome</keyword>
<protein>
    <submittedName>
        <fullName evidence="2">Uncharacterized protein</fullName>
    </submittedName>
</protein>
<proteinExistence type="predicted"/>
<dbReference type="AlphaFoldDB" id="A0A2T4AUC7"/>
<dbReference type="EMBL" id="KZ679675">
    <property type="protein sequence ID" value="PTB60665.1"/>
    <property type="molecule type" value="Genomic_DNA"/>
</dbReference>
<dbReference type="Proteomes" id="UP000241690">
    <property type="component" value="Unassembled WGS sequence"/>
</dbReference>
<feature type="region of interest" description="Disordered" evidence="1">
    <location>
        <begin position="82"/>
        <end position="153"/>
    </location>
</feature>
<sequence length="153" mass="17347">MTLTETSSNRRHQRPDAIALIKLAALPASARRFGHIYIPEPGLMPTWNFQSHSLTLNNCMVLLRDKAISHLRRYTHTKILPTTTKISNMDSSNNQQKKEGEKQFSIQPINESSNVDPKFAAHQAHPGPAISQQMPPQQGTKEERQARKEELNK</sequence>
<name>A0A2T4AUC7_TRIHA</name>
<evidence type="ECO:0000313" key="3">
    <source>
        <dbReference type="Proteomes" id="UP000241690"/>
    </source>
</evidence>
<dbReference type="GeneID" id="36626785"/>
<accession>A0A2T4AUC7</accession>
<organism evidence="2 3">
    <name type="scientific">Trichoderma harzianum CBS 226.95</name>
    <dbReference type="NCBI Taxonomy" id="983964"/>
    <lineage>
        <taxon>Eukaryota</taxon>
        <taxon>Fungi</taxon>
        <taxon>Dikarya</taxon>
        <taxon>Ascomycota</taxon>
        <taxon>Pezizomycotina</taxon>
        <taxon>Sordariomycetes</taxon>
        <taxon>Hypocreomycetidae</taxon>
        <taxon>Hypocreales</taxon>
        <taxon>Hypocreaceae</taxon>
        <taxon>Trichoderma</taxon>
    </lineage>
</organism>